<sequence>MPSGAVSADLGHSTYQPDHDETYSYCHFSAPYCQAPSSQFPLEPVHSFSMNSYLHSNSVVSPHSPLHSPVVTPSSPPIMSSGLPFTALSQPLPRHCSTSQLISQFNSATSLNSSQSLFHHYPGSFPNYPLPVSPSFPTPVSDALASLSPPDVATTAFPDRDVLVGHFSQPPTIFRPTDPGQGSLTGWLAERNPRPCQFAQLNVLHNLPKQPTARQQDEGDPFADGRLVCHAMSPGTPTAAASASAASSHSKTVGASYSHFEDVGSRTFDQQAPSFPKRLRCHLNADSESQQASMVKQAKTRSECEAGRRAETTVDGGARRMKRGGVEDRVAGSAEIEEAA</sequence>
<keyword evidence="3" id="KW-1185">Reference proteome</keyword>
<feature type="compositionally biased region" description="Basic and acidic residues" evidence="1">
    <location>
        <begin position="300"/>
        <end position="312"/>
    </location>
</feature>
<comment type="caution">
    <text evidence="2">The sequence shown here is derived from an EMBL/GenBank/DDBJ whole genome shotgun (WGS) entry which is preliminary data.</text>
</comment>
<feature type="non-terminal residue" evidence="2">
    <location>
        <position position="340"/>
    </location>
</feature>
<proteinExistence type="predicted"/>
<evidence type="ECO:0000313" key="3">
    <source>
        <dbReference type="Proteomes" id="UP000784294"/>
    </source>
</evidence>
<protein>
    <submittedName>
        <fullName evidence="2">Uncharacterized protein</fullName>
    </submittedName>
</protein>
<gene>
    <name evidence="2" type="ORF">PXEA_LOCUS15557</name>
</gene>
<evidence type="ECO:0000256" key="1">
    <source>
        <dbReference type="SAM" id="MobiDB-lite"/>
    </source>
</evidence>
<reference evidence="2" key="1">
    <citation type="submission" date="2018-11" db="EMBL/GenBank/DDBJ databases">
        <authorList>
            <consortium name="Pathogen Informatics"/>
        </authorList>
    </citation>
    <scope>NUCLEOTIDE SEQUENCE</scope>
</reference>
<name>A0A448WWS6_9PLAT</name>
<dbReference type="EMBL" id="CAAALY010054775">
    <property type="protein sequence ID" value="VEL22117.1"/>
    <property type="molecule type" value="Genomic_DNA"/>
</dbReference>
<accession>A0A448WWS6</accession>
<organism evidence="2 3">
    <name type="scientific">Protopolystoma xenopodis</name>
    <dbReference type="NCBI Taxonomy" id="117903"/>
    <lineage>
        <taxon>Eukaryota</taxon>
        <taxon>Metazoa</taxon>
        <taxon>Spiralia</taxon>
        <taxon>Lophotrochozoa</taxon>
        <taxon>Platyhelminthes</taxon>
        <taxon>Monogenea</taxon>
        <taxon>Polyopisthocotylea</taxon>
        <taxon>Polystomatidea</taxon>
        <taxon>Polystomatidae</taxon>
        <taxon>Protopolystoma</taxon>
    </lineage>
</organism>
<evidence type="ECO:0000313" key="2">
    <source>
        <dbReference type="EMBL" id="VEL22117.1"/>
    </source>
</evidence>
<dbReference type="Proteomes" id="UP000784294">
    <property type="component" value="Unassembled WGS sequence"/>
</dbReference>
<dbReference type="AlphaFoldDB" id="A0A448WWS6"/>
<feature type="region of interest" description="Disordered" evidence="1">
    <location>
        <begin position="288"/>
        <end position="340"/>
    </location>
</feature>